<dbReference type="EMBL" id="JYDJ01000092">
    <property type="protein sequence ID" value="KRX44633.1"/>
    <property type="molecule type" value="Genomic_DNA"/>
</dbReference>
<accession>A0A0V0U071</accession>
<evidence type="ECO:0000313" key="2">
    <source>
        <dbReference type="Proteomes" id="UP000055048"/>
    </source>
</evidence>
<keyword evidence="2" id="KW-1185">Reference proteome</keyword>
<reference evidence="1 2" key="1">
    <citation type="submission" date="2015-01" db="EMBL/GenBank/DDBJ databases">
        <title>Evolution of Trichinella species and genotypes.</title>
        <authorList>
            <person name="Korhonen P.K."/>
            <person name="Edoardo P."/>
            <person name="Giuseppe L.R."/>
            <person name="Gasser R.B."/>
        </authorList>
    </citation>
    <scope>NUCLEOTIDE SEQUENCE [LARGE SCALE GENOMIC DNA]</scope>
    <source>
        <strain evidence="1">ISS417</strain>
    </source>
</reference>
<protein>
    <submittedName>
        <fullName evidence="1">Uncharacterized protein</fullName>
    </submittedName>
</protein>
<sequence>MHTRHDYFCLLSIVPYKSTFDVQVQSPHRVFIGRYLELTIRLVSHGSFQHGCGFSGIQHLVESYHSFSASQGAQGEVEDASMPGDEASKRKSVTAEQESICISSGQFSTVPVTTKSHIVGISGLNIYRAVIINRCACMRWISCFNKIDPLRLCPAMRKIVRSAHGASFPGIRALRSRLTVGRPSVWCAYAGSTRTVQGKSRVDAYPDALNTTLLLSALLLELRRGRLQNSPAHVPPAVRILPLALYQWQRASVDSSGIPQVRSPFRLVVASGVEMLGSLLQGTLLMSQFPVKGGGALQNAVEWSSTQGVTAVICCIPCSSPFVTPGVTVSFGRSPMRAGCETKRVPPSGEECYRDQSAAMAQYPQI</sequence>
<evidence type="ECO:0000313" key="1">
    <source>
        <dbReference type="EMBL" id="KRX44633.1"/>
    </source>
</evidence>
<comment type="caution">
    <text evidence="1">The sequence shown here is derived from an EMBL/GenBank/DDBJ whole genome shotgun (WGS) entry which is preliminary data.</text>
</comment>
<proteinExistence type="predicted"/>
<dbReference type="AlphaFoldDB" id="A0A0V0U071"/>
<name>A0A0V0U071_9BILA</name>
<organism evidence="1 2">
    <name type="scientific">Trichinella murrelli</name>
    <dbReference type="NCBI Taxonomy" id="144512"/>
    <lineage>
        <taxon>Eukaryota</taxon>
        <taxon>Metazoa</taxon>
        <taxon>Ecdysozoa</taxon>
        <taxon>Nematoda</taxon>
        <taxon>Enoplea</taxon>
        <taxon>Dorylaimia</taxon>
        <taxon>Trichinellida</taxon>
        <taxon>Trichinellidae</taxon>
        <taxon>Trichinella</taxon>
    </lineage>
</organism>
<gene>
    <name evidence="1" type="ORF">T05_8080</name>
</gene>
<dbReference type="OrthoDB" id="10584608at2759"/>
<dbReference type="Proteomes" id="UP000055048">
    <property type="component" value="Unassembled WGS sequence"/>
</dbReference>